<evidence type="ECO:0000313" key="3">
    <source>
        <dbReference type="Proteomes" id="UP000285301"/>
    </source>
</evidence>
<comment type="caution">
    <text evidence="2">The sequence shown here is derived from an EMBL/GenBank/DDBJ whole genome shotgun (WGS) entry which is preliminary data.</text>
</comment>
<feature type="region of interest" description="Disordered" evidence="1">
    <location>
        <begin position="33"/>
        <end position="57"/>
    </location>
</feature>
<dbReference type="AlphaFoldDB" id="A0A443RN03"/>
<dbReference type="OrthoDB" id="6432028at2759"/>
<name>A0A443RN03_9ACAR</name>
<dbReference type="EMBL" id="NCKU01000194">
    <property type="protein sequence ID" value="RWS16655.1"/>
    <property type="molecule type" value="Genomic_DNA"/>
</dbReference>
<organism evidence="2 3">
    <name type="scientific">Dinothrombium tinctorium</name>
    <dbReference type="NCBI Taxonomy" id="1965070"/>
    <lineage>
        <taxon>Eukaryota</taxon>
        <taxon>Metazoa</taxon>
        <taxon>Ecdysozoa</taxon>
        <taxon>Arthropoda</taxon>
        <taxon>Chelicerata</taxon>
        <taxon>Arachnida</taxon>
        <taxon>Acari</taxon>
        <taxon>Acariformes</taxon>
        <taxon>Trombidiformes</taxon>
        <taxon>Prostigmata</taxon>
        <taxon>Anystina</taxon>
        <taxon>Parasitengona</taxon>
        <taxon>Trombidioidea</taxon>
        <taxon>Trombidiidae</taxon>
        <taxon>Dinothrombium</taxon>
    </lineage>
</organism>
<keyword evidence="3" id="KW-1185">Reference proteome</keyword>
<sequence>LQALSVEANGAVESGVGSGRRLTALYENYGSGPKALTDAQKMSKRKGVPTTEGGKGPSSLFIFSEDNIIRRHIKFIIEPNNKQNRQLEKKNSGH</sequence>
<gene>
    <name evidence="2" type="ORF">B4U79_09381</name>
</gene>
<feature type="non-terminal residue" evidence="2">
    <location>
        <position position="1"/>
    </location>
</feature>
<accession>A0A443RN03</accession>
<protein>
    <submittedName>
        <fullName evidence="2">Uncharacterized protein</fullName>
    </submittedName>
</protein>
<evidence type="ECO:0000256" key="1">
    <source>
        <dbReference type="SAM" id="MobiDB-lite"/>
    </source>
</evidence>
<reference evidence="2 3" key="1">
    <citation type="journal article" date="2018" name="Gigascience">
        <title>Genomes of trombidid mites reveal novel predicted allergens and laterally-transferred genes associated with secondary metabolism.</title>
        <authorList>
            <person name="Dong X."/>
            <person name="Chaisiri K."/>
            <person name="Xia D."/>
            <person name="Armstrong S.D."/>
            <person name="Fang Y."/>
            <person name="Donnelly M.J."/>
            <person name="Kadowaki T."/>
            <person name="McGarry J.W."/>
            <person name="Darby A.C."/>
            <person name="Makepeace B.L."/>
        </authorList>
    </citation>
    <scope>NUCLEOTIDE SEQUENCE [LARGE SCALE GENOMIC DNA]</scope>
    <source>
        <strain evidence="2">UoL-WK</strain>
    </source>
</reference>
<dbReference type="Proteomes" id="UP000285301">
    <property type="component" value="Unassembled WGS sequence"/>
</dbReference>
<evidence type="ECO:0000313" key="2">
    <source>
        <dbReference type="EMBL" id="RWS16655.1"/>
    </source>
</evidence>
<feature type="non-terminal residue" evidence="2">
    <location>
        <position position="94"/>
    </location>
</feature>
<proteinExistence type="predicted"/>